<dbReference type="InterPro" id="IPR043502">
    <property type="entry name" value="DNA/RNA_pol_sf"/>
</dbReference>
<proteinExistence type="predicted"/>
<dbReference type="OrthoDB" id="117296at2759"/>
<dbReference type="FunFam" id="3.30.70.270:FF:000020">
    <property type="entry name" value="Transposon Tf2-6 polyprotein-like Protein"/>
    <property type="match status" value="1"/>
</dbReference>
<dbReference type="PANTHER" id="PTHR33064">
    <property type="entry name" value="POL PROTEIN"/>
    <property type="match status" value="1"/>
</dbReference>
<feature type="non-terminal residue" evidence="2">
    <location>
        <position position="141"/>
    </location>
</feature>
<sequence>MDPAKVRAIVDKKPPKNVKQVQEFLGATNYYRVFIKNYESIAHPLYNLLKKDVKFNWGLEHDKAFGKLKEILISEPVLRQPDYKRKFILHTDASGYAMGAILAQIDDNGNEYVVSYLSRLLKGAEKNYSSTEKTNFNIANL</sequence>
<organism evidence="2 3">
    <name type="scientific">Brachionus calyciflorus</name>
    <dbReference type="NCBI Taxonomy" id="104777"/>
    <lineage>
        <taxon>Eukaryota</taxon>
        <taxon>Metazoa</taxon>
        <taxon>Spiralia</taxon>
        <taxon>Gnathifera</taxon>
        <taxon>Rotifera</taxon>
        <taxon>Eurotatoria</taxon>
        <taxon>Monogononta</taxon>
        <taxon>Pseudotrocha</taxon>
        <taxon>Ploima</taxon>
        <taxon>Brachionidae</taxon>
        <taxon>Brachionus</taxon>
    </lineage>
</organism>
<dbReference type="SUPFAM" id="SSF56672">
    <property type="entry name" value="DNA/RNA polymerases"/>
    <property type="match status" value="1"/>
</dbReference>
<keyword evidence="3" id="KW-1185">Reference proteome</keyword>
<dbReference type="Proteomes" id="UP000663879">
    <property type="component" value="Unassembled WGS sequence"/>
</dbReference>
<evidence type="ECO:0000313" key="3">
    <source>
        <dbReference type="Proteomes" id="UP000663879"/>
    </source>
</evidence>
<dbReference type="InterPro" id="IPR051320">
    <property type="entry name" value="Viral_Replic_Matur_Polypro"/>
</dbReference>
<dbReference type="Pfam" id="PF17919">
    <property type="entry name" value="RT_RNaseH_2"/>
    <property type="match status" value="1"/>
</dbReference>
<feature type="domain" description="Reverse transcriptase/retrotransposon-derived protein RNase H-like" evidence="1">
    <location>
        <begin position="57"/>
        <end position="134"/>
    </location>
</feature>
<dbReference type="Gene3D" id="3.30.70.270">
    <property type="match status" value="1"/>
</dbReference>
<dbReference type="InterPro" id="IPR041577">
    <property type="entry name" value="RT_RNaseH_2"/>
</dbReference>
<dbReference type="AlphaFoldDB" id="A0A814IH94"/>
<evidence type="ECO:0000259" key="1">
    <source>
        <dbReference type="Pfam" id="PF17919"/>
    </source>
</evidence>
<dbReference type="PANTHER" id="PTHR33064:SF39">
    <property type="match status" value="1"/>
</dbReference>
<name>A0A814IH94_9BILA</name>
<gene>
    <name evidence="2" type="ORF">OXX778_LOCUS17500</name>
</gene>
<evidence type="ECO:0000313" key="2">
    <source>
        <dbReference type="EMBL" id="CAF1023540.1"/>
    </source>
</evidence>
<dbReference type="InterPro" id="IPR043128">
    <property type="entry name" value="Rev_trsase/Diguanyl_cyclase"/>
</dbReference>
<accession>A0A814IH94</accession>
<protein>
    <recommendedName>
        <fullName evidence="1">Reverse transcriptase/retrotransposon-derived protein RNase H-like domain-containing protein</fullName>
    </recommendedName>
</protein>
<comment type="caution">
    <text evidence="2">The sequence shown here is derived from an EMBL/GenBank/DDBJ whole genome shotgun (WGS) entry which is preliminary data.</text>
</comment>
<reference evidence="2" key="1">
    <citation type="submission" date="2021-02" db="EMBL/GenBank/DDBJ databases">
        <authorList>
            <person name="Nowell W R."/>
        </authorList>
    </citation>
    <scope>NUCLEOTIDE SEQUENCE</scope>
    <source>
        <strain evidence="2">Ploen Becks lab</strain>
    </source>
</reference>
<dbReference type="EMBL" id="CAJNOC010004493">
    <property type="protein sequence ID" value="CAF1023540.1"/>
    <property type="molecule type" value="Genomic_DNA"/>
</dbReference>